<evidence type="ECO:0000256" key="3">
    <source>
        <dbReference type="ARBA" id="ARBA00006001"/>
    </source>
</evidence>
<feature type="binding site" evidence="18">
    <location>
        <position position="61"/>
    </location>
    <ligand>
        <name>K(+)</name>
        <dbReference type="ChEBI" id="CHEBI:29103"/>
    </ligand>
</feature>
<dbReference type="InterPro" id="IPR030677">
    <property type="entry name" value="Nnr"/>
</dbReference>
<keyword evidence="5 18" id="KW-0479">Metal-binding</keyword>
<accession>A0ABT8CWT1</accession>
<feature type="binding site" evidence="18">
    <location>
        <begin position="130"/>
        <end position="136"/>
    </location>
    <ligand>
        <name>(6S)-NADPHX</name>
        <dbReference type="ChEBI" id="CHEBI:64076"/>
    </ligand>
</feature>
<dbReference type="Gene3D" id="3.40.1190.20">
    <property type="match status" value="1"/>
</dbReference>
<evidence type="ECO:0000256" key="10">
    <source>
        <dbReference type="ARBA" id="ARBA00023027"/>
    </source>
</evidence>
<evidence type="ECO:0000256" key="4">
    <source>
        <dbReference type="ARBA" id="ARBA00009524"/>
    </source>
</evidence>
<comment type="similarity">
    <text evidence="17">Belongs to the NnrD/CARKD family.</text>
</comment>
<evidence type="ECO:0000256" key="11">
    <source>
        <dbReference type="ARBA" id="ARBA00023235"/>
    </source>
</evidence>
<proteinExistence type="inferred from homology"/>
<dbReference type="Pfam" id="PF03853">
    <property type="entry name" value="YjeF_N"/>
    <property type="match status" value="1"/>
</dbReference>
<comment type="catalytic activity">
    <reaction evidence="2 18 19">
        <text>(6R)-NADPHX = (6S)-NADPHX</text>
        <dbReference type="Rhea" id="RHEA:32227"/>
        <dbReference type="ChEBI" id="CHEBI:64076"/>
        <dbReference type="ChEBI" id="CHEBI:64077"/>
        <dbReference type="EC" id="5.1.99.6"/>
    </reaction>
</comment>
<dbReference type="NCBIfam" id="TIGR00196">
    <property type="entry name" value="yjeF_cterm"/>
    <property type="match status" value="1"/>
</dbReference>
<feature type="binding site" evidence="17">
    <location>
        <position position="441"/>
    </location>
    <ligand>
        <name>(6S)-NADPHX</name>
        <dbReference type="ChEBI" id="CHEBI:64076"/>
    </ligand>
</feature>
<evidence type="ECO:0000256" key="5">
    <source>
        <dbReference type="ARBA" id="ARBA00022723"/>
    </source>
</evidence>
<evidence type="ECO:0000313" key="23">
    <source>
        <dbReference type="Proteomes" id="UP001242368"/>
    </source>
</evidence>
<keyword evidence="11 18" id="KW-0413">Isomerase</keyword>
<dbReference type="PROSITE" id="PS01050">
    <property type="entry name" value="YJEF_C_2"/>
    <property type="match status" value="1"/>
</dbReference>
<dbReference type="PROSITE" id="PS51383">
    <property type="entry name" value="YJEF_C_3"/>
    <property type="match status" value="1"/>
</dbReference>
<dbReference type="Pfam" id="PF01256">
    <property type="entry name" value="Carb_kinase"/>
    <property type="match status" value="1"/>
</dbReference>
<dbReference type="Gene3D" id="3.40.50.10260">
    <property type="entry name" value="YjeF N-terminal domain"/>
    <property type="match status" value="1"/>
</dbReference>
<feature type="binding site" evidence="18">
    <location>
        <position position="158"/>
    </location>
    <ligand>
        <name>(6S)-NADPHX</name>
        <dbReference type="ChEBI" id="CHEBI:64076"/>
    </ligand>
</feature>
<feature type="domain" description="YjeF N-terminal" evidence="21">
    <location>
        <begin position="9"/>
        <end position="216"/>
    </location>
</feature>
<comment type="catalytic activity">
    <reaction evidence="16 17 19">
        <text>(6S)-NADPHX + ADP = AMP + phosphate + NADPH + H(+)</text>
        <dbReference type="Rhea" id="RHEA:32235"/>
        <dbReference type="ChEBI" id="CHEBI:15378"/>
        <dbReference type="ChEBI" id="CHEBI:43474"/>
        <dbReference type="ChEBI" id="CHEBI:57783"/>
        <dbReference type="ChEBI" id="CHEBI:64076"/>
        <dbReference type="ChEBI" id="CHEBI:456215"/>
        <dbReference type="ChEBI" id="CHEBI:456216"/>
        <dbReference type="EC" id="4.2.1.136"/>
    </reaction>
</comment>
<reference evidence="23" key="1">
    <citation type="journal article" date="2019" name="Int. J. Syst. Evol. Microbiol.">
        <title>The Global Catalogue of Microorganisms (GCM) 10K type strain sequencing project: providing services to taxonomists for standard genome sequencing and annotation.</title>
        <authorList>
            <consortium name="The Broad Institute Genomics Platform"/>
            <consortium name="The Broad Institute Genome Sequencing Center for Infectious Disease"/>
            <person name="Wu L."/>
            <person name="Ma J."/>
        </authorList>
    </citation>
    <scope>NUCLEOTIDE SEQUENCE [LARGE SCALE GENOMIC DNA]</scope>
    <source>
        <strain evidence="23">CECT 7184</strain>
    </source>
</reference>
<feature type="binding site" evidence="17">
    <location>
        <position position="440"/>
    </location>
    <ligand>
        <name>AMP</name>
        <dbReference type="ChEBI" id="CHEBI:456215"/>
    </ligand>
</feature>
<evidence type="ECO:0000256" key="1">
    <source>
        <dbReference type="ARBA" id="ARBA00000013"/>
    </source>
</evidence>
<evidence type="ECO:0000256" key="2">
    <source>
        <dbReference type="ARBA" id="ARBA00000909"/>
    </source>
</evidence>
<evidence type="ECO:0000256" key="6">
    <source>
        <dbReference type="ARBA" id="ARBA00022741"/>
    </source>
</evidence>
<comment type="function">
    <text evidence="18">Catalyzes the epimerization of the S- and R-forms of NAD(P)HX, a damaged form of NAD(P)H that is a result of enzymatic or heat-dependent hydration. This is a prerequisite for the S-specific NAD(P)H-hydrate dehydratase to allow the repair of both epimers of NAD(P)HX.</text>
</comment>
<sequence length="507" mass="55373">MKIPSAQQLKSIDKQTILKQGIASFDLMERAARAVFEAIREDILSKAPATSFTVIAGSGNNGGDGLALARMLFLSGITVQVYLYKKETYSADNLYNQQKLAELGIKMEYFDLSDQLSFDRNSVLVDALFGFGLTHALSEEWRGITEQINTCKNVISVDLPSGLRADGKTEKRNPVVRAQMVYTFQVPKVALLLPQSADSMEQFQVLDIGLDEEAVQEVETDVYYYTLSDAKKDLKKRRKFDHKGTYGHALIVGGSFGKIGAAMMSTKSALKTGCGMVTAYIPKCGYTAFQSYFPEAMVLTDAYDDHITSFPSVNLYSATGIGVGMGKVEETVAAFVLFLKKKKDTRLILDADAINILSENPELFDLLPTNTILTPHPKELERLIGTWTNDLDKIEKAKGFCAKYHCILLIKGAHTLTLLPSGKMYFNSTGNEGMATAGSGDVLTGILTSLLAQGYAAEKAAVFGVFLHGLAGDHAKKQYGAQSMTATDIISHLSDAYFTISDSDITF</sequence>
<feature type="binding site" evidence="17">
    <location>
        <position position="261"/>
    </location>
    <ligand>
        <name>(6S)-NADPHX</name>
        <dbReference type="ChEBI" id="CHEBI:64076"/>
    </ligand>
</feature>
<comment type="similarity">
    <text evidence="4 19">In the C-terminal section; belongs to the NnrD/CARKD family.</text>
</comment>
<keyword evidence="9 18" id="KW-0630">Potassium</keyword>
<evidence type="ECO:0000256" key="8">
    <source>
        <dbReference type="ARBA" id="ARBA00022857"/>
    </source>
</evidence>
<evidence type="ECO:0000256" key="14">
    <source>
        <dbReference type="ARBA" id="ARBA00025153"/>
    </source>
</evidence>
<protein>
    <recommendedName>
        <fullName evidence="19">Bifunctional NAD(P)H-hydrate repair enzyme</fullName>
    </recommendedName>
    <alternativeName>
        <fullName evidence="19">Nicotinamide nucleotide repair protein</fullName>
    </alternativeName>
    <domain>
        <recommendedName>
            <fullName evidence="19">ADP-dependent (S)-NAD(P)H-hydrate dehydratase</fullName>
            <ecNumber evidence="19">4.2.1.136</ecNumber>
        </recommendedName>
        <alternativeName>
            <fullName evidence="19">ADP-dependent NAD(P)HX dehydratase</fullName>
        </alternativeName>
    </domain>
    <domain>
        <recommendedName>
            <fullName evidence="19">NAD(P)H-hydrate epimerase</fullName>
            <ecNumber evidence="19">5.1.99.6</ecNumber>
        </recommendedName>
    </domain>
</protein>
<dbReference type="HAMAP" id="MF_01965">
    <property type="entry name" value="NADHX_dehydratase"/>
    <property type="match status" value="1"/>
</dbReference>
<keyword evidence="6 17" id="KW-0547">Nucleotide-binding</keyword>
<comment type="subunit">
    <text evidence="17">Homotetramer.</text>
</comment>
<dbReference type="InterPro" id="IPR017953">
    <property type="entry name" value="Carbohydrate_kinase_pred_CS"/>
</dbReference>
<evidence type="ECO:0000256" key="7">
    <source>
        <dbReference type="ARBA" id="ARBA00022840"/>
    </source>
</evidence>
<keyword evidence="23" id="KW-1185">Reference proteome</keyword>
<comment type="function">
    <text evidence="14 19">Bifunctional enzyme that catalyzes the epimerization of the S- and R-forms of NAD(P)HX and the dehydration of the S-form of NAD(P)HX at the expense of ADP, which is converted to AMP. This allows the repair of both epimers of NAD(P)HX, a damaged form of NAD(P)H that is a result of enzymatic or heat-dependent hydration.</text>
</comment>
<dbReference type="InterPro" id="IPR000631">
    <property type="entry name" value="CARKD"/>
</dbReference>
<feature type="binding site" evidence="18">
    <location>
        <position position="161"/>
    </location>
    <ligand>
        <name>K(+)</name>
        <dbReference type="ChEBI" id="CHEBI:29103"/>
    </ligand>
</feature>
<keyword evidence="10 17" id="KW-0520">NAD</keyword>
<dbReference type="PANTHER" id="PTHR12592">
    <property type="entry name" value="ATP-DEPENDENT (S)-NAD(P)H-HYDRATE DEHYDRATASE FAMILY MEMBER"/>
    <property type="match status" value="1"/>
</dbReference>
<dbReference type="InterPro" id="IPR004443">
    <property type="entry name" value="YjeF_N_dom"/>
</dbReference>
<dbReference type="InterPro" id="IPR036652">
    <property type="entry name" value="YjeF_N_dom_sf"/>
</dbReference>
<evidence type="ECO:0000256" key="12">
    <source>
        <dbReference type="ARBA" id="ARBA00023239"/>
    </source>
</evidence>
<comment type="cofactor">
    <cofactor evidence="18 19">
        <name>K(+)</name>
        <dbReference type="ChEBI" id="CHEBI:29103"/>
    </cofactor>
    <text evidence="18 19">Binds 1 potassium ion per subunit.</text>
</comment>
<evidence type="ECO:0000256" key="17">
    <source>
        <dbReference type="HAMAP-Rule" id="MF_01965"/>
    </source>
</evidence>
<evidence type="ECO:0000256" key="15">
    <source>
        <dbReference type="ARBA" id="ARBA00048238"/>
    </source>
</evidence>
<dbReference type="PROSITE" id="PS51385">
    <property type="entry name" value="YJEF_N"/>
    <property type="match status" value="1"/>
</dbReference>
<keyword evidence="8 17" id="KW-0521">NADP</keyword>
<comment type="catalytic activity">
    <reaction evidence="1 18 19">
        <text>(6R)-NADHX = (6S)-NADHX</text>
        <dbReference type="Rhea" id="RHEA:32215"/>
        <dbReference type="ChEBI" id="CHEBI:64074"/>
        <dbReference type="ChEBI" id="CHEBI:64075"/>
        <dbReference type="EC" id="5.1.99.6"/>
    </reaction>
</comment>
<feature type="binding site" evidence="18">
    <location>
        <begin position="60"/>
        <end position="64"/>
    </location>
    <ligand>
        <name>(6S)-NADPHX</name>
        <dbReference type="ChEBI" id="CHEBI:64076"/>
    </ligand>
</feature>
<organism evidence="22 23">
    <name type="scientific">Paenimyroides ceti</name>
    <dbReference type="NCBI Taxonomy" id="395087"/>
    <lineage>
        <taxon>Bacteria</taxon>
        <taxon>Pseudomonadati</taxon>
        <taxon>Bacteroidota</taxon>
        <taxon>Flavobacteriia</taxon>
        <taxon>Flavobacteriales</taxon>
        <taxon>Flavobacteriaceae</taxon>
        <taxon>Paenimyroides</taxon>
    </lineage>
</organism>
<dbReference type="Proteomes" id="UP001242368">
    <property type="component" value="Unassembled WGS sequence"/>
</dbReference>
<evidence type="ECO:0000256" key="18">
    <source>
        <dbReference type="HAMAP-Rule" id="MF_01966"/>
    </source>
</evidence>
<keyword evidence="12 17" id="KW-0456">Lyase</keyword>
<dbReference type="EC" id="5.1.99.6" evidence="19"/>
<keyword evidence="7 17" id="KW-0067">ATP-binding</keyword>
<feature type="binding site" evidence="18">
    <location>
        <position position="126"/>
    </location>
    <ligand>
        <name>K(+)</name>
        <dbReference type="ChEBI" id="CHEBI:29103"/>
    </ligand>
</feature>
<gene>
    <name evidence="18" type="primary">nnrE</name>
    <name evidence="17" type="synonym">nnrD</name>
    <name evidence="22" type="ORF">QW060_15800</name>
</gene>
<comment type="caution">
    <text evidence="17">Lacks conserved residue(s) required for the propagation of feature annotation.</text>
</comment>
<dbReference type="SUPFAM" id="SSF53613">
    <property type="entry name" value="Ribokinase-like"/>
    <property type="match status" value="1"/>
</dbReference>
<feature type="binding site" evidence="17">
    <location>
        <position position="376"/>
    </location>
    <ligand>
        <name>(6S)-NADPHX</name>
        <dbReference type="ChEBI" id="CHEBI:64076"/>
    </ligand>
</feature>
<comment type="cofactor">
    <cofactor evidence="17">
        <name>Mg(2+)</name>
        <dbReference type="ChEBI" id="CHEBI:18420"/>
    </cofactor>
</comment>
<dbReference type="EC" id="4.2.1.136" evidence="19"/>
<comment type="similarity">
    <text evidence="3 19">In the N-terminal section; belongs to the NnrE/AIBP family.</text>
</comment>
<comment type="caution">
    <text evidence="22">The sequence shown here is derived from an EMBL/GenBank/DDBJ whole genome shotgun (WGS) entry which is preliminary data.</text>
</comment>
<dbReference type="HAMAP" id="MF_01966">
    <property type="entry name" value="NADHX_epimerase"/>
    <property type="match status" value="1"/>
</dbReference>
<evidence type="ECO:0000259" key="20">
    <source>
        <dbReference type="PROSITE" id="PS51383"/>
    </source>
</evidence>
<evidence type="ECO:0000313" key="22">
    <source>
        <dbReference type="EMBL" id="MDN3708566.1"/>
    </source>
</evidence>
<dbReference type="RefSeq" id="WP_290364425.1">
    <property type="nucleotide sequence ID" value="NZ_JAUFQU010000001.1"/>
</dbReference>
<feature type="domain" description="YjeF C-terminal" evidence="20">
    <location>
        <begin position="226"/>
        <end position="500"/>
    </location>
</feature>
<dbReference type="PIRSF" id="PIRSF017184">
    <property type="entry name" value="Nnr"/>
    <property type="match status" value="1"/>
</dbReference>
<dbReference type="InterPro" id="IPR029056">
    <property type="entry name" value="Ribokinase-like"/>
</dbReference>
<dbReference type="EMBL" id="JAUFQU010000001">
    <property type="protein sequence ID" value="MDN3708566.1"/>
    <property type="molecule type" value="Genomic_DNA"/>
</dbReference>
<evidence type="ECO:0000256" key="19">
    <source>
        <dbReference type="PIRNR" id="PIRNR017184"/>
    </source>
</evidence>
<name>A0ABT8CWT1_9FLAO</name>
<evidence type="ECO:0000256" key="16">
    <source>
        <dbReference type="ARBA" id="ARBA00049209"/>
    </source>
</evidence>
<dbReference type="CDD" id="cd01171">
    <property type="entry name" value="YXKO-related"/>
    <property type="match status" value="1"/>
</dbReference>
<keyword evidence="13" id="KW-0511">Multifunctional enzyme</keyword>
<evidence type="ECO:0000259" key="21">
    <source>
        <dbReference type="PROSITE" id="PS51385"/>
    </source>
</evidence>
<feature type="binding site" evidence="17">
    <location>
        <position position="324"/>
    </location>
    <ligand>
        <name>(6S)-NADPHX</name>
        <dbReference type="ChEBI" id="CHEBI:64076"/>
    </ligand>
</feature>
<dbReference type="SUPFAM" id="SSF64153">
    <property type="entry name" value="YjeF N-terminal domain-like"/>
    <property type="match status" value="1"/>
</dbReference>
<dbReference type="NCBIfam" id="TIGR00197">
    <property type="entry name" value="yjeF_nterm"/>
    <property type="match status" value="1"/>
</dbReference>
<comment type="catalytic activity">
    <reaction evidence="15 17 19">
        <text>(6S)-NADHX + ADP = AMP + phosphate + NADH + H(+)</text>
        <dbReference type="Rhea" id="RHEA:32223"/>
        <dbReference type="ChEBI" id="CHEBI:15378"/>
        <dbReference type="ChEBI" id="CHEBI:43474"/>
        <dbReference type="ChEBI" id="CHEBI:57945"/>
        <dbReference type="ChEBI" id="CHEBI:64074"/>
        <dbReference type="ChEBI" id="CHEBI:456215"/>
        <dbReference type="ChEBI" id="CHEBI:456216"/>
        <dbReference type="EC" id="4.2.1.136"/>
    </reaction>
</comment>
<comment type="similarity">
    <text evidence="18">Belongs to the NnrE/AIBP family.</text>
</comment>
<evidence type="ECO:0000256" key="13">
    <source>
        <dbReference type="ARBA" id="ARBA00023268"/>
    </source>
</evidence>
<dbReference type="PANTHER" id="PTHR12592:SF0">
    <property type="entry name" value="ATP-DEPENDENT (S)-NAD(P)H-HYDRATE DEHYDRATASE"/>
    <property type="match status" value="1"/>
</dbReference>
<evidence type="ECO:0000256" key="9">
    <source>
        <dbReference type="ARBA" id="ARBA00022958"/>
    </source>
</evidence>
<comment type="function">
    <text evidence="17">Catalyzes the dehydration of the S-form of NAD(P)HX at the expense of ADP, which is converted to AMP. Together with NAD(P)HX epimerase, which catalyzes the epimerization of the S- and R-forms, the enzyme allows the repair of both epimers of NAD(P)HX, a damaged form of NAD(P)H that is a result of enzymatic or heat-dependent hydration.</text>
</comment>